<sequence>MTPYLSNSRNNLIGIVFYMNHCGIDYDDTLIFRDRTHDQMSMIWISVRSSRTVAKPILHENQNLVLRKYFSKKDFLERKDQESWRIQDICNGTNIGDD</sequence>
<dbReference type="EMBL" id="OX597817">
    <property type="protein sequence ID" value="CAI9720757.1"/>
    <property type="molecule type" value="Genomic_DNA"/>
</dbReference>
<protein>
    <submittedName>
        <fullName evidence="1">Uncharacterized protein</fullName>
    </submittedName>
</protein>
<keyword evidence="2" id="KW-1185">Reference proteome</keyword>
<organism evidence="1 2">
    <name type="scientific">Octopus vulgaris</name>
    <name type="common">Common octopus</name>
    <dbReference type="NCBI Taxonomy" id="6645"/>
    <lineage>
        <taxon>Eukaryota</taxon>
        <taxon>Metazoa</taxon>
        <taxon>Spiralia</taxon>
        <taxon>Lophotrochozoa</taxon>
        <taxon>Mollusca</taxon>
        <taxon>Cephalopoda</taxon>
        <taxon>Coleoidea</taxon>
        <taxon>Octopodiformes</taxon>
        <taxon>Octopoda</taxon>
        <taxon>Incirrata</taxon>
        <taxon>Octopodidae</taxon>
        <taxon>Octopus</taxon>
    </lineage>
</organism>
<dbReference type="AlphaFoldDB" id="A0AA36F192"/>
<evidence type="ECO:0000313" key="1">
    <source>
        <dbReference type="EMBL" id="CAI9720757.1"/>
    </source>
</evidence>
<dbReference type="Proteomes" id="UP001162480">
    <property type="component" value="Chromosome 4"/>
</dbReference>
<proteinExistence type="predicted"/>
<accession>A0AA36F192</accession>
<name>A0AA36F192_OCTVU</name>
<reference evidence="1" key="1">
    <citation type="submission" date="2023-08" db="EMBL/GenBank/DDBJ databases">
        <authorList>
            <person name="Alioto T."/>
            <person name="Alioto T."/>
            <person name="Gomez Garrido J."/>
        </authorList>
    </citation>
    <scope>NUCLEOTIDE SEQUENCE</scope>
</reference>
<evidence type="ECO:0000313" key="2">
    <source>
        <dbReference type="Proteomes" id="UP001162480"/>
    </source>
</evidence>
<gene>
    <name evidence="1" type="ORF">OCTVUL_1B017027</name>
</gene>